<evidence type="ECO:0000313" key="12">
    <source>
        <dbReference type="Proteomes" id="UP000515733"/>
    </source>
</evidence>
<dbReference type="InterPro" id="IPR000014">
    <property type="entry name" value="PAS"/>
</dbReference>
<dbReference type="FunFam" id="3.30.565.10:FF:000049">
    <property type="entry name" value="Two-component sensor histidine kinase"/>
    <property type="match status" value="1"/>
</dbReference>
<dbReference type="InterPro" id="IPR035965">
    <property type="entry name" value="PAS-like_dom_sf"/>
</dbReference>
<dbReference type="EMBL" id="LR778301">
    <property type="protein sequence ID" value="CAB1370862.1"/>
    <property type="molecule type" value="Genomic_DNA"/>
</dbReference>
<keyword evidence="7" id="KW-1133">Transmembrane helix</keyword>
<dbReference type="InterPro" id="IPR004358">
    <property type="entry name" value="Sig_transdc_His_kin-like_C"/>
</dbReference>
<dbReference type="InterPro" id="IPR000700">
    <property type="entry name" value="PAS-assoc_C"/>
</dbReference>
<dbReference type="SUPFAM" id="SSF47384">
    <property type="entry name" value="Homodimeric domain of signal transducing histidine kinase"/>
    <property type="match status" value="1"/>
</dbReference>
<evidence type="ECO:0000256" key="6">
    <source>
        <dbReference type="ARBA" id="ARBA00023012"/>
    </source>
</evidence>
<dbReference type="Gene3D" id="1.10.287.130">
    <property type="match status" value="1"/>
</dbReference>
<evidence type="ECO:0000259" key="8">
    <source>
        <dbReference type="PROSITE" id="PS50109"/>
    </source>
</evidence>
<dbReference type="GO" id="GO:0000155">
    <property type="term" value="F:phosphorelay sensor kinase activity"/>
    <property type="evidence" value="ECO:0007669"/>
    <property type="project" value="InterPro"/>
</dbReference>
<sequence>MARLPLLKFRYLPLFLALGVVSTLIFWLLGEDWDLAQAGRSLSLRSGPLFSEFFAASLVLAVVFLVMGFRRHRETVTTTPPVCQAWQLTPERMVQMLEFNHDVLWLMDLEGGSIYTSPAVLRLRGYTPEEVAALSLEQTFAGPSLALAREILRKARENVPDPTPVYRLEMCHKDGSTVWVEVSASVLCGADGQPDCILGISRDIGDRKQAEDRLMEREALFHSIFRNSPCGISISRYEDGRLIDANPAWLAMFGLSREEALGQTSWELNFWADPAQREEVIGQLVRQGSIHNAEILFRPRSGPLFDGLASAESVDVGGARYLVGVINDISEHKREDAQRLMAQQQRAVLAEARDQAKTRILAIASHDLRQPVQAARLFLGLLRSSELNDQQAQLCGQVDTAVESLVSLLDCLLDITRIDAGGITAQMTETDMAVILAALDGEFSPQAQVRGLRLRLFCPAPAPRLHTDPRLLTAILRNLVGNALKYTRRGGLLLGVRQRDGHLLLQVWDTGIGIPPEHMVRIFEEFYQAGNPHQDKAHGLGLGLSICQRLAPLLGATIDCRSRPGRGSVFELRLPLNP</sequence>
<reference evidence="11 12" key="1">
    <citation type="submission" date="2020-03" db="EMBL/GenBank/DDBJ databases">
        <authorList>
            <consortium name="Genoscope - CEA"/>
            <person name="William W."/>
        </authorList>
    </citation>
    <scope>NUCLEOTIDE SEQUENCE [LARGE SCALE GENOMIC DNA]</scope>
    <source>
        <strain evidence="12">DSM 16959</strain>
    </source>
</reference>
<evidence type="ECO:0000313" key="11">
    <source>
        <dbReference type="EMBL" id="CAB1370862.1"/>
    </source>
</evidence>
<feature type="transmembrane region" description="Helical" evidence="7">
    <location>
        <begin position="49"/>
        <end position="69"/>
    </location>
</feature>
<dbReference type="SMART" id="SM00388">
    <property type="entry name" value="HisKA"/>
    <property type="match status" value="1"/>
</dbReference>
<dbReference type="InterPro" id="IPR050736">
    <property type="entry name" value="Sensor_HK_Regulatory"/>
</dbReference>
<evidence type="ECO:0000256" key="4">
    <source>
        <dbReference type="ARBA" id="ARBA00022679"/>
    </source>
</evidence>
<evidence type="ECO:0000259" key="9">
    <source>
        <dbReference type="PROSITE" id="PS50112"/>
    </source>
</evidence>
<dbReference type="PROSITE" id="PS50109">
    <property type="entry name" value="HIS_KIN"/>
    <property type="match status" value="1"/>
</dbReference>
<dbReference type="Pfam" id="PF13426">
    <property type="entry name" value="PAS_9"/>
    <property type="match status" value="1"/>
</dbReference>
<dbReference type="Gene3D" id="3.30.565.10">
    <property type="entry name" value="Histidine kinase-like ATPase, C-terminal domain"/>
    <property type="match status" value="1"/>
</dbReference>
<dbReference type="RefSeq" id="WP_145771975.1">
    <property type="nucleotide sequence ID" value="NZ_LR778301.1"/>
</dbReference>
<name>A0A6S6YTR6_9PROT</name>
<dbReference type="InterPro" id="IPR036097">
    <property type="entry name" value="HisK_dim/P_sf"/>
</dbReference>
<dbReference type="SMART" id="SM00086">
    <property type="entry name" value="PAC"/>
    <property type="match status" value="2"/>
</dbReference>
<dbReference type="SMART" id="SM00091">
    <property type="entry name" value="PAS"/>
    <property type="match status" value="2"/>
</dbReference>
<dbReference type="Proteomes" id="UP000515733">
    <property type="component" value="Chromosome"/>
</dbReference>
<dbReference type="InterPro" id="IPR001610">
    <property type="entry name" value="PAC"/>
</dbReference>
<evidence type="ECO:0000256" key="7">
    <source>
        <dbReference type="SAM" id="Phobius"/>
    </source>
</evidence>
<feature type="domain" description="PAS" evidence="9">
    <location>
        <begin position="89"/>
        <end position="131"/>
    </location>
</feature>
<evidence type="ECO:0000256" key="1">
    <source>
        <dbReference type="ARBA" id="ARBA00000085"/>
    </source>
</evidence>
<dbReference type="CDD" id="cd00130">
    <property type="entry name" value="PAS"/>
    <property type="match status" value="2"/>
</dbReference>
<comment type="catalytic activity">
    <reaction evidence="1">
        <text>ATP + protein L-histidine = ADP + protein N-phospho-L-histidine.</text>
        <dbReference type="EC" id="2.7.13.3"/>
    </reaction>
</comment>
<keyword evidence="3" id="KW-0597">Phosphoprotein</keyword>
<evidence type="ECO:0000256" key="3">
    <source>
        <dbReference type="ARBA" id="ARBA00022553"/>
    </source>
</evidence>
<dbReference type="SUPFAM" id="SSF55785">
    <property type="entry name" value="PYP-like sensor domain (PAS domain)"/>
    <property type="match status" value="2"/>
</dbReference>
<evidence type="ECO:0000256" key="2">
    <source>
        <dbReference type="ARBA" id="ARBA00012438"/>
    </source>
</evidence>
<dbReference type="InterPro" id="IPR013655">
    <property type="entry name" value="PAS_fold_3"/>
</dbReference>
<gene>
    <name evidence="11" type="ORF">DENOEST_3708</name>
</gene>
<accession>A0A6S6YTR6</accession>
<keyword evidence="7" id="KW-0472">Membrane</keyword>
<dbReference type="SUPFAM" id="SSF55874">
    <property type="entry name" value="ATPase domain of HSP90 chaperone/DNA topoisomerase II/histidine kinase"/>
    <property type="match status" value="1"/>
</dbReference>
<dbReference type="PRINTS" id="PR00344">
    <property type="entry name" value="BCTRLSENSOR"/>
</dbReference>
<dbReference type="Pfam" id="PF08447">
    <property type="entry name" value="PAS_3"/>
    <property type="match status" value="1"/>
</dbReference>
<dbReference type="InterPro" id="IPR036890">
    <property type="entry name" value="HATPase_C_sf"/>
</dbReference>
<dbReference type="SMART" id="SM00387">
    <property type="entry name" value="HATPase_c"/>
    <property type="match status" value="1"/>
</dbReference>
<proteinExistence type="predicted"/>
<evidence type="ECO:0000259" key="10">
    <source>
        <dbReference type="PROSITE" id="PS50113"/>
    </source>
</evidence>
<feature type="transmembrane region" description="Helical" evidence="7">
    <location>
        <begin position="12"/>
        <end position="29"/>
    </location>
</feature>
<dbReference type="EC" id="2.7.13.3" evidence="2"/>
<feature type="domain" description="Histidine kinase" evidence="8">
    <location>
        <begin position="363"/>
        <end position="578"/>
    </location>
</feature>
<dbReference type="PROSITE" id="PS50112">
    <property type="entry name" value="PAS"/>
    <property type="match status" value="2"/>
</dbReference>
<protein>
    <recommendedName>
        <fullName evidence="2">histidine kinase</fullName>
        <ecNumber evidence="2">2.7.13.3</ecNumber>
    </recommendedName>
</protein>
<dbReference type="PANTHER" id="PTHR43711:SF1">
    <property type="entry name" value="HISTIDINE KINASE 1"/>
    <property type="match status" value="1"/>
</dbReference>
<dbReference type="CDD" id="cd00082">
    <property type="entry name" value="HisKA"/>
    <property type="match status" value="1"/>
</dbReference>
<keyword evidence="12" id="KW-1185">Reference proteome</keyword>
<dbReference type="NCBIfam" id="TIGR00229">
    <property type="entry name" value="sensory_box"/>
    <property type="match status" value="2"/>
</dbReference>
<dbReference type="AlphaFoldDB" id="A0A6S6YTR6"/>
<dbReference type="Gene3D" id="3.30.450.20">
    <property type="entry name" value="PAS domain"/>
    <property type="match status" value="2"/>
</dbReference>
<organism evidence="11 12">
    <name type="scientific">Denitratisoma oestradiolicum</name>
    <dbReference type="NCBI Taxonomy" id="311182"/>
    <lineage>
        <taxon>Bacteria</taxon>
        <taxon>Pseudomonadati</taxon>
        <taxon>Pseudomonadota</taxon>
        <taxon>Betaproteobacteria</taxon>
        <taxon>Nitrosomonadales</taxon>
        <taxon>Sterolibacteriaceae</taxon>
        <taxon>Denitratisoma</taxon>
    </lineage>
</organism>
<dbReference type="InterPro" id="IPR005467">
    <property type="entry name" value="His_kinase_dom"/>
</dbReference>
<dbReference type="PANTHER" id="PTHR43711">
    <property type="entry name" value="TWO-COMPONENT HISTIDINE KINASE"/>
    <property type="match status" value="1"/>
</dbReference>
<dbReference type="OrthoDB" id="9770795at2"/>
<keyword evidence="5 11" id="KW-0418">Kinase</keyword>
<evidence type="ECO:0000256" key="5">
    <source>
        <dbReference type="ARBA" id="ARBA00022777"/>
    </source>
</evidence>
<dbReference type="Pfam" id="PF02518">
    <property type="entry name" value="HATPase_c"/>
    <property type="match status" value="1"/>
</dbReference>
<keyword evidence="4 11" id="KW-0808">Transferase</keyword>
<dbReference type="InterPro" id="IPR003594">
    <property type="entry name" value="HATPase_dom"/>
</dbReference>
<feature type="domain" description="PAC" evidence="10">
    <location>
        <begin position="164"/>
        <end position="216"/>
    </location>
</feature>
<dbReference type="PROSITE" id="PS50113">
    <property type="entry name" value="PAC"/>
    <property type="match status" value="1"/>
</dbReference>
<dbReference type="Pfam" id="PF00512">
    <property type="entry name" value="HisKA"/>
    <property type="match status" value="1"/>
</dbReference>
<keyword evidence="7" id="KW-0812">Transmembrane</keyword>
<dbReference type="InterPro" id="IPR003661">
    <property type="entry name" value="HisK_dim/P_dom"/>
</dbReference>
<feature type="domain" description="PAS" evidence="9">
    <location>
        <begin position="238"/>
        <end position="264"/>
    </location>
</feature>
<keyword evidence="6" id="KW-0902">Two-component regulatory system</keyword>
<dbReference type="KEGG" id="doe:DENOEST_3708"/>